<dbReference type="NCBIfam" id="TIGR02622">
    <property type="entry name" value="CDP_4_6_dhtase"/>
    <property type="match status" value="1"/>
</dbReference>
<dbReference type="InterPro" id="IPR013445">
    <property type="entry name" value="CDP_4_6_deHydtase"/>
</dbReference>
<protein>
    <recommendedName>
        <fullName evidence="1">NAD(P)-binding domain-containing protein</fullName>
    </recommendedName>
</protein>
<sequence length="196" mass="21602">VLVTGHTGFKGSWLCQWLLELGAKVAGYSINTPTQPSNFETLGLESQIKHITGDVRNRTALQEAINFFEPDIIFHLAAQPLTRLSYDHPQLTFETNLLGTLNILESARSQKSIKAAVIITSDKCYRNDEWIWGYRENDTLGGNDPYSASKACAEILCNSYMQSFFKSGSPAIATTRAGNVIGGGDWALDRIIPDCV</sequence>
<dbReference type="Pfam" id="PF16363">
    <property type="entry name" value="GDP_Man_Dehyd"/>
    <property type="match status" value="1"/>
</dbReference>
<dbReference type="InterPro" id="IPR036291">
    <property type="entry name" value="NAD(P)-bd_dom_sf"/>
</dbReference>
<name>A0A382S3N9_9ZZZZ</name>
<evidence type="ECO:0000259" key="1">
    <source>
        <dbReference type="Pfam" id="PF16363"/>
    </source>
</evidence>
<evidence type="ECO:0000313" key="2">
    <source>
        <dbReference type="EMBL" id="SVD04544.1"/>
    </source>
</evidence>
<dbReference type="Gene3D" id="3.90.25.10">
    <property type="entry name" value="UDP-galactose 4-epimerase, domain 1"/>
    <property type="match status" value="1"/>
</dbReference>
<proteinExistence type="predicted"/>
<feature type="non-terminal residue" evidence="2">
    <location>
        <position position="1"/>
    </location>
</feature>
<reference evidence="2" key="1">
    <citation type="submission" date="2018-05" db="EMBL/GenBank/DDBJ databases">
        <authorList>
            <person name="Lanie J.A."/>
            <person name="Ng W.-L."/>
            <person name="Kazmierczak K.M."/>
            <person name="Andrzejewski T.M."/>
            <person name="Davidsen T.M."/>
            <person name="Wayne K.J."/>
            <person name="Tettelin H."/>
            <person name="Glass J.I."/>
            <person name="Rusch D."/>
            <person name="Podicherti R."/>
            <person name="Tsui H.-C.T."/>
            <person name="Winkler M.E."/>
        </authorList>
    </citation>
    <scope>NUCLEOTIDE SEQUENCE</scope>
</reference>
<dbReference type="Gene3D" id="3.40.50.720">
    <property type="entry name" value="NAD(P)-binding Rossmann-like Domain"/>
    <property type="match status" value="1"/>
</dbReference>
<feature type="domain" description="NAD(P)-binding" evidence="1">
    <location>
        <begin position="2"/>
        <end position="164"/>
    </location>
</feature>
<gene>
    <name evidence="2" type="ORF">METZ01_LOCUS357398</name>
</gene>
<dbReference type="AlphaFoldDB" id="A0A382S3N9"/>
<dbReference type="InterPro" id="IPR016040">
    <property type="entry name" value="NAD(P)-bd_dom"/>
</dbReference>
<accession>A0A382S3N9</accession>
<organism evidence="2">
    <name type="scientific">marine metagenome</name>
    <dbReference type="NCBI Taxonomy" id="408172"/>
    <lineage>
        <taxon>unclassified sequences</taxon>
        <taxon>metagenomes</taxon>
        <taxon>ecological metagenomes</taxon>
    </lineage>
</organism>
<dbReference type="EMBL" id="UINC01126209">
    <property type="protein sequence ID" value="SVD04544.1"/>
    <property type="molecule type" value="Genomic_DNA"/>
</dbReference>
<dbReference type="SUPFAM" id="SSF51735">
    <property type="entry name" value="NAD(P)-binding Rossmann-fold domains"/>
    <property type="match status" value="1"/>
</dbReference>
<dbReference type="PANTHER" id="PTHR43000">
    <property type="entry name" value="DTDP-D-GLUCOSE 4,6-DEHYDRATASE-RELATED"/>
    <property type="match status" value="1"/>
</dbReference>
<feature type="non-terminal residue" evidence="2">
    <location>
        <position position="196"/>
    </location>
</feature>